<keyword evidence="1" id="KW-0677">Repeat</keyword>
<dbReference type="PANTHER" id="PTHR23048">
    <property type="entry name" value="MYOSIN LIGHT CHAIN 1, 3"/>
    <property type="match status" value="1"/>
</dbReference>
<dbReference type="GO" id="GO:0005509">
    <property type="term" value="F:calcium ion binding"/>
    <property type="evidence" value="ECO:0007669"/>
    <property type="project" value="InterPro"/>
</dbReference>
<evidence type="ECO:0000256" key="1">
    <source>
        <dbReference type="ARBA" id="ARBA00022737"/>
    </source>
</evidence>
<dbReference type="SUPFAM" id="SSF47473">
    <property type="entry name" value="EF-hand"/>
    <property type="match status" value="1"/>
</dbReference>
<keyword evidence="6" id="KW-1185">Reference proteome</keyword>
<evidence type="ECO:0000313" key="5">
    <source>
        <dbReference type="EMBL" id="KHN83100.1"/>
    </source>
</evidence>
<dbReference type="STRING" id="6265.A0A0B2VPZ3"/>
<dbReference type="OMA" id="HEFITMC"/>
<reference evidence="5 6" key="1">
    <citation type="submission" date="2014-11" db="EMBL/GenBank/DDBJ databases">
        <title>Genetic blueprint of the zoonotic pathogen Toxocara canis.</title>
        <authorList>
            <person name="Zhu X.-Q."/>
            <person name="Korhonen P.K."/>
            <person name="Cai H."/>
            <person name="Young N.D."/>
            <person name="Nejsum P."/>
            <person name="von Samson-Himmelstjerna G."/>
            <person name="Boag P.R."/>
            <person name="Tan P."/>
            <person name="Li Q."/>
            <person name="Min J."/>
            <person name="Yang Y."/>
            <person name="Wang X."/>
            <person name="Fang X."/>
            <person name="Hall R.S."/>
            <person name="Hofmann A."/>
            <person name="Sternberg P.W."/>
            <person name="Jex A.R."/>
            <person name="Gasser R.B."/>
        </authorList>
    </citation>
    <scope>NUCLEOTIDE SEQUENCE [LARGE SCALE GENOMIC DNA]</scope>
    <source>
        <strain evidence="5">PN_DK_2014</strain>
    </source>
</reference>
<keyword evidence="3" id="KW-0175">Coiled coil</keyword>
<keyword evidence="2" id="KW-0106">Calcium</keyword>
<dbReference type="PROSITE" id="PS50222">
    <property type="entry name" value="EF_HAND_2"/>
    <property type="match status" value="2"/>
</dbReference>
<dbReference type="OrthoDB" id="26525at2759"/>
<dbReference type="FunFam" id="1.10.238.10:FF:000178">
    <property type="entry name" value="Calmodulin-2 A"/>
    <property type="match status" value="1"/>
</dbReference>
<gene>
    <name evidence="5" type="primary">C50C3.5</name>
    <name evidence="5" type="ORF">Tcan_10690</name>
</gene>
<protein>
    <submittedName>
        <fullName evidence="5">Putative calcium-binding protein C50C3.5</fullName>
    </submittedName>
</protein>
<evidence type="ECO:0000256" key="2">
    <source>
        <dbReference type="ARBA" id="ARBA00022837"/>
    </source>
</evidence>
<sequence length="219" mass="25148">MSDKDQVFWDALMDKNKCGSEKKIFRRFKKYNKAIDAERLAQEFGVDKKEVEQIYALFLKIDDDRSGSITAPEIAQGLTSFGCEVSPKVVQAVMRASDKNGDGEINFEEFLAVIVSKAKLKKHKDNMQNVIKILEARKEEYLTAESLRDAWTQSVGVKISEHEANALLAQADPSNEGLVTHQQFHRMWQNLISEKLRRNEIRNEHIERDVDPAVYMSEE</sequence>
<dbReference type="InterPro" id="IPR018247">
    <property type="entry name" value="EF_Hand_1_Ca_BS"/>
</dbReference>
<dbReference type="Pfam" id="PF13499">
    <property type="entry name" value="EF-hand_7"/>
    <property type="match status" value="1"/>
</dbReference>
<dbReference type="Pfam" id="PF13833">
    <property type="entry name" value="EF-hand_8"/>
    <property type="match status" value="1"/>
</dbReference>
<accession>A0A0B2VPZ3</accession>
<dbReference type="InterPro" id="IPR002048">
    <property type="entry name" value="EF_hand_dom"/>
</dbReference>
<dbReference type="PROSITE" id="PS00018">
    <property type="entry name" value="EF_HAND_1"/>
    <property type="match status" value="2"/>
</dbReference>
<dbReference type="EMBL" id="JPKZ01001219">
    <property type="protein sequence ID" value="KHN83100.1"/>
    <property type="molecule type" value="Genomic_DNA"/>
</dbReference>
<dbReference type="PANTHER" id="PTHR23048:SF0">
    <property type="entry name" value="CALMODULIN LIKE 3"/>
    <property type="match status" value="1"/>
</dbReference>
<feature type="coiled-coil region" evidence="3">
    <location>
        <begin position="117"/>
        <end position="144"/>
    </location>
</feature>
<feature type="domain" description="EF-hand" evidence="4">
    <location>
        <begin position="49"/>
        <end position="84"/>
    </location>
</feature>
<dbReference type="Proteomes" id="UP000031036">
    <property type="component" value="Unassembled WGS sequence"/>
</dbReference>
<proteinExistence type="predicted"/>
<dbReference type="SMART" id="SM00054">
    <property type="entry name" value="EFh"/>
    <property type="match status" value="3"/>
</dbReference>
<comment type="caution">
    <text evidence="5">The sequence shown here is derived from an EMBL/GenBank/DDBJ whole genome shotgun (WGS) entry which is preliminary data.</text>
</comment>
<dbReference type="InterPro" id="IPR011992">
    <property type="entry name" value="EF-hand-dom_pair"/>
</dbReference>
<evidence type="ECO:0000259" key="4">
    <source>
        <dbReference type="PROSITE" id="PS50222"/>
    </source>
</evidence>
<organism evidence="5 6">
    <name type="scientific">Toxocara canis</name>
    <name type="common">Canine roundworm</name>
    <dbReference type="NCBI Taxonomy" id="6265"/>
    <lineage>
        <taxon>Eukaryota</taxon>
        <taxon>Metazoa</taxon>
        <taxon>Ecdysozoa</taxon>
        <taxon>Nematoda</taxon>
        <taxon>Chromadorea</taxon>
        <taxon>Rhabditida</taxon>
        <taxon>Spirurina</taxon>
        <taxon>Ascaridomorpha</taxon>
        <taxon>Ascaridoidea</taxon>
        <taxon>Toxocaridae</taxon>
        <taxon>Toxocara</taxon>
    </lineage>
</organism>
<dbReference type="Gene3D" id="1.10.238.10">
    <property type="entry name" value="EF-hand"/>
    <property type="match status" value="1"/>
</dbReference>
<name>A0A0B2VPZ3_TOXCA</name>
<dbReference type="GO" id="GO:0016460">
    <property type="term" value="C:myosin II complex"/>
    <property type="evidence" value="ECO:0007669"/>
    <property type="project" value="TreeGrafter"/>
</dbReference>
<feature type="domain" description="EF-hand" evidence="4">
    <location>
        <begin position="85"/>
        <end position="120"/>
    </location>
</feature>
<evidence type="ECO:0000313" key="6">
    <source>
        <dbReference type="Proteomes" id="UP000031036"/>
    </source>
</evidence>
<dbReference type="InterPro" id="IPR050230">
    <property type="entry name" value="CALM/Myosin/TropC-like"/>
</dbReference>
<dbReference type="AlphaFoldDB" id="A0A0B2VPZ3"/>
<evidence type="ECO:0000256" key="3">
    <source>
        <dbReference type="SAM" id="Coils"/>
    </source>
</evidence>